<dbReference type="EMBL" id="JADPMR010000002">
    <property type="protein sequence ID" value="MBF9001577.1"/>
    <property type="molecule type" value="Genomic_DNA"/>
</dbReference>
<protein>
    <recommendedName>
        <fullName evidence="7">Methyl-accepting chemotaxis protein</fullName>
    </recommendedName>
</protein>
<evidence type="ECO:0000313" key="6">
    <source>
        <dbReference type="Proteomes" id="UP000597206"/>
    </source>
</evidence>
<evidence type="ECO:0000313" key="4">
    <source>
        <dbReference type="EMBL" id="MBF9001577.1"/>
    </source>
</evidence>
<feature type="compositionally biased region" description="Acidic residues" evidence="1">
    <location>
        <begin position="199"/>
        <end position="227"/>
    </location>
</feature>
<feature type="signal peptide" evidence="2">
    <location>
        <begin position="1"/>
        <end position="19"/>
    </location>
</feature>
<comment type="caution">
    <text evidence="3">The sequence shown here is derived from an EMBL/GenBank/DDBJ whole genome shotgun (WGS) entry which is preliminary data.</text>
</comment>
<feature type="chain" id="PRO_5045032049" description="Methyl-accepting chemotaxis protein" evidence="2">
    <location>
        <begin position="20"/>
        <end position="465"/>
    </location>
</feature>
<proteinExistence type="predicted"/>
<evidence type="ECO:0000313" key="5">
    <source>
        <dbReference type="EMBL" id="MBF9002643.1"/>
    </source>
</evidence>
<sequence length="465" mass="48796">MKRLLLLFLFLGSPFYSYSTTYYQVEQVSLQGLTCLNTVGEVFTSYNCFVGMEFTRGVFTYTIETVYDSGNRVYGSGSYTSPENGSGSFSSYALIAFGTYTTESCPDGESLNDDGVCEESTDDGGDDDTESCEAGLETSSYSWDYSTYGTHVYVCASSCTYKDNSSVCSDTLGTCSSSLISTGESCDEDGISSRSTSGDDSDSGDSGSDDGSDSGDSGSDDGSDSSDDSGSSDGSDSSDDSTSDADLDAVVSAVDTMNSSVTSALNSIDSAVVSEGNQTQAAIEALNSDFNEKMQANTDAVTNVKDSVDLVNDSVSDVKDSVDAVGESVDGIASAVDGIGDDVGTIADAVTGLGNLDTSGAGLSDGCLDGETCESFYTPSYPDGIVGVFNDRFDSIAETVTSGISDIFGSIDLSNASRPSLTMEFWLLGTFDFNDYIDWDTIFYLVRIIMYISTLFACRKIIFGG</sequence>
<evidence type="ECO:0000256" key="1">
    <source>
        <dbReference type="SAM" id="MobiDB-lite"/>
    </source>
</evidence>
<reference evidence="3 6" key="1">
    <citation type="submission" date="2020-11" db="EMBL/GenBank/DDBJ databases">
        <title>Vibrio nitrifigilis sp. nov., a marine nitrogen-fixing bacterium isolated from the lagoon sediment of an islet inside an atoll.</title>
        <authorList>
            <person name="Wang L.-T."/>
            <person name="Shieh W.Y."/>
        </authorList>
    </citation>
    <scope>NUCLEOTIDE SEQUENCE [LARGE SCALE GENOMIC DNA]</scope>
    <source>
        <strain evidence="3 6">NFV-1</strain>
    </source>
</reference>
<evidence type="ECO:0008006" key="7">
    <source>
        <dbReference type="Google" id="ProtNLM"/>
    </source>
</evidence>
<keyword evidence="6" id="KW-1185">Reference proteome</keyword>
<dbReference type="EMBL" id="JADPMR010000001">
    <property type="protein sequence ID" value="MBF9000486.1"/>
    <property type="molecule type" value="Genomic_DNA"/>
</dbReference>
<evidence type="ECO:0000313" key="3">
    <source>
        <dbReference type="EMBL" id="MBF9000486.1"/>
    </source>
</evidence>
<gene>
    <name evidence="3" type="ORF">I1A42_07920</name>
    <name evidence="4" type="ORF">I1A42_13835</name>
    <name evidence="5" type="ORF">I1A42_19395</name>
</gene>
<accession>A0ABS0GDM2</accession>
<feature type="region of interest" description="Disordered" evidence="1">
    <location>
        <begin position="182"/>
        <end position="245"/>
    </location>
</feature>
<dbReference type="Gene3D" id="1.10.287.950">
    <property type="entry name" value="Methyl-accepting chemotaxis protein"/>
    <property type="match status" value="1"/>
</dbReference>
<dbReference type="RefSeq" id="WP_196123144.1">
    <property type="nucleotide sequence ID" value="NZ_JADPMR010000001.1"/>
</dbReference>
<organism evidence="3 6">
    <name type="scientific">Vibrio nitrifigilis</name>
    <dbReference type="NCBI Taxonomy" id="2789781"/>
    <lineage>
        <taxon>Bacteria</taxon>
        <taxon>Pseudomonadati</taxon>
        <taxon>Pseudomonadota</taxon>
        <taxon>Gammaproteobacteria</taxon>
        <taxon>Vibrionales</taxon>
        <taxon>Vibrionaceae</taxon>
        <taxon>Vibrio</taxon>
    </lineage>
</organism>
<evidence type="ECO:0000256" key="2">
    <source>
        <dbReference type="SAM" id="SignalP"/>
    </source>
</evidence>
<feature type="region of interest" description="Disordered" evidence="1">
    <location>
        <begin position="106"/>
        <end position="133"/>
    </location>
</feature>
<dbReference type="EMBL" id="JADPMR010000004">
    <property type="protein sequence ID" value="MBF9002643.1"/>
    <property type="molecule type" value="Genomic_DNA"/>
</dbReference>
<feature type="compositionally biased region" description="Acidic residues" evidence="1">
    <location>
        <begin position="236"/>
        <end position="245"/>
    </location>
</feature>
<feature type="compositionally biased region" description="Acidic residues" evidence="1">
    <location>
        <begin position="110"/>
        <end position="131"/>
    </location>
</feature>
<name>A0ABS0GDM2_9VIBR</name>
<dbReference type="Proteomes" id="UP000597206">
    <property type="component" value="Unassembled WGS sequence"/>
</dbReference>
<keyword evidence="2" id="KW-0732">Signal</keyword>